<keyword evidence="2" id="KW-1185">Reference proteome</keyword>
<name>A0AAV7J1D2_COTGL</name>
<accession>A0AAV7J1D2</accession>
<sequence>KRSKSRDRSVDGFSSHRYRYPVPPLSKYFIIFLFSTHCTSNYLNSSFSFKSMSQPGKED</sequence>
<dbReference type="Proteomes" id="UP000826195">
    <property type="component" value="Unassembled WGS sequence"/>
</dbReference>
<comment type="caution">
    <text evidence="1">The sequence shown here is derived from an EMBL/GenBank/DDBJ whole genome shotgun (WGS) entry which is preliminary data.</text>
</comment>
<protein>
    <submittedName>
        <fullName evidence="1">Uncharacterized protein</fullName>
    </submittedName>
</protein>
<evidence type="ECO:0000313" key="1">
    <source>
        <dbReference type="EMBL" id="KAH0561041.1"/>
    </source>
</evidence>
<dbReference type="AlphaFoldDB" id="A0AAV7J1D2"/>
<dbReference type="EMBL" id="JAHXZJ010000374">
    <property type="protein sequence ID" value="KAH0561041.1"/>
    <property type="molecule type" value="Genomic_DNA"/>
</dbReference>
<feature type="non-terminal residue" evidence="1">
    <location>
        <position position="1"/>
    </location>
</feature>
<evidence type="ECO:0000313" key="2">
    <source>
        <dbReference type="Proteomes" id="UP000826195"/>
    </source>
</evidence>
<proteinExistence type="predicted"/>
<reference evidence="1 2" key="1">
    <citation type="journal article" date="2021" name="J. Hered.">
        <title>A chromosome-level genome assembly of the parasitoid wasp, Cotesia glomerata (Hymenoptera: Braconidae).</title>
        <authorList>
            <person name="Pinto B.J."/>
            <person name="Weis J.J."/>
            <person name="Gamble T."/>
            <person name="Ode P.J."/>
            <person name="Paul R."/>
            <person name="Zaspel J.M."/>
        </authorList>
    </citation>
    <scope>NUCLEOTIDE SEQUENCE [LARGE SCALE GENOMIC DNA]</scope>
    <source>
        <strain evidence="1">CgM1</strain>
    </source>
</reference>
<gene>
    <name evidence="1" type="ORF">KQX54_011628</name>
</gene>
<organism evidence="1 2">
    <name type="scientific">Cotesia glomerata</name>
    <name type="common">Lepidopteran parasitic wasp</name>
    <name type="synonym">Apanteles glomeratus</name>
    <dbReference type="NCBI Taxonomy" id="32391"/>
    <lineage>
        <taxon>Eukaryota</taxon>
        <taxon>Metazoa</taxon>
        <taxon>Ecdysozoa</taxon>
        <taxon>Arthropoda</taxon>
        <taxon>Hexapoda</taxon>
        <taxon>Insecta</taxon>
        <taxon>Pterygota</taxon>
        <taxon>Neoptera</taxon>
        <taxon>Endopterygota</taxon>
        <taxon>Hymenoptera</taxon>
        <taxon>Apocrita</taxon>
        <taxon>Ichneumonoidea</taxon>
        <taxon>Braconidae</taxon>
        <taxon>Microgastrinae</taxon>
        <taxon>Cotesia</taxon>
    </lineage>
</organism>